<sequence length="354" mass="38360">MNNQRGLSLVELMVAIVLGLILVAGVIELFVNNRQVYRVQEAKARMQEDGRFALHHISRIMLNSGYRGCDSLQNQNANMEQDKRPLENVLNGANAYLWRLDIPIEGSEGTSGAFNPALDATISGNALAGSDVITIRTVSSGHANIIDHDGTDFTAPLETGTDNTFTPCDPDPDSPDYEPTCSNIALVTTCDSAAIFQITNDPSSGTIEHAAGVGSPGNSSANLGDNFGGGWLNTYSANTFYIRQGASGPSLYQKVLDNASQELIEGVERMEILYGVDTNQDFSVDDYRTANAVGNWANVISVRISLLMVSLENNLVVNGPQDYYFNGATITPAANDRRLRRVFTQTIVLRNRTS</sequence>
<dbReference type="HOGENOM" id="CLU_052493_1_0_6"/>
<dbReference type="EMBL" id="CP003390">
    <property type="protein sequence ID" value="AFI85208.1"/>
    <property type="molecule type" value="Genomic_DNA"/>
</dbReference>
<dbReference type="OrthoDB" id="5296662at2"/>
<dbReference type="PATRIC" id="fig|754476.3.peg.2371"/>
<dbReference type="GO" id="GO:0043683">
    <property type="term" value="P:type IV pilus assembly"/>
    <property type="evidence" value="ECO:0007669"/>
    <property type="project" value="InterPro"/>
</dbReference>
<protein>
    <submittedName>
        <fullName evidence="2">Type IV fimbrial biogenesis protein PilW</fullName>
    </submittedName>
</protein>
<dbReference type="STRING" id="754476.Q7A_2408"/>
<dbReference type="eggNOG" id="COG4966">
    <property type="taxonomic scope" value="Bacteria"/>
</dbReference>
<feature type="transmembrane region" description="Helical" evidence="1">
    <location>
        <begin position="12"/>
        <end position="31"/>
    </location>
</feature>
<name>I1XLD9_METNJ</name>
<proteinExistence type="predicted"/>
<keyword evidence="3" id="KW-1185">Reference proteome</keyword>
<dbReference type="InterPro" id="IPR032092">
    <property type="entry name" value="PilW"/>
</dbReference>
<dbReference type="InterPro" id="IPR012902">
    <property type="entry name" value="N_methyl_site"/>
</dbReference>
<dbReference type="Pfam" id="PF16074">
    <property type="entry name" value="PilW"/>
    <property type="match status" value="1"/>
</dbReference>
<keyword evidence="1" id="KW-1133">Transmembrane helix</keyword>
<dbReference type="Proteomes" id="UP000009144">
    <property type="component" value="Chromosome"/>
</dbReference>
<keyword evidence="1" id="KW-0812">Transmembrane</keyword>
<dbReference type="AlphaFoldDB" id="I1XLD9"/>
<reference evidence="2 3" key="2">
    <citation type="journal article" date="2013" name="Int. J. Syst. Evol. Microbiol.">
        <title>Methylophaga nitratireducenticrescens sp. nov. and Methylophaga frappieri sp. nov., isolated from the biofilm of the methanol-fed denitrification system treating the seawater at the Montreal Biodome.</title>
        <authorList>
            <person name="Villeneuve C."/>
            <person name="Martineau C."/>
            <person name="Mauffrey F."/>
            <person name="Villemur R."/>
        </authorList>
    </citation>
    <scope>NUCLEOTIDE SEQUENCE [LARGE SCALE GENOMIC DNA]</scope>
    <source>
        <strain evidence="2 3">JAM1</strain>
    </source>
</reference>
<reference evidence="2 3" key="1">
    <citation type="journal article" date="2012" name="J. Bacteriol.">
        <title>Complete genome sequences of Methylophaga sp. strain JAM1 and Methylophaga sp. strain JAM7.</title>
        <authorList>
            <person name="Villeneuve C."/>
            <person name="Martineau C."/>
            <person name="Mauffrey F."/>
            <person name="Villemur R."/>
        </authorList>
    </citation>
    <scope>NUCLEOTIDE SEQUENCE [LARGE SCALE GENOMIC DNA]</scope>
    <source>
        <strain evidence="2 3">JAM1</strain>
    </source>
</reference>
<dbReference type="RefSeq" id="WP_014707573.1">
    <property type="nucleotide sequence ID" value="NC_017857.3"/>
</dbReference>
<dbReference type="KEGG" id="mej:Q7A_2408"/>
<accession>I1XLD9</accession>
<evidence type="ECO:0000256" key="1">
    <source>
        <dbReference type="SAM" id="Phobius"/>
    </source>
</evidence>
<evidence type="ECO:0000313" key="3">
    <source>
        <dbReference type="Proteomes" id="UP000009144"/>
    </source>
</evidence>
<dbReference type="PROSITE" id="PS00409">
    <property type="entry name" value="PROKAR_NTER_METHYL"/>
    <property type="match status" value="1"/>
</dbReference>
<gene>
    <name evidence="2" type="ordered locus">Q7A_2408</name>
</gene>
<dbReference type="NCBIfam" id="TIGR02532">
    <property type="entry name" value="IV_pilin_GFxxxE"/>
    <property type="match status" value="1"/>
</dbReference>
<evidence type="ECO:0000313" key="2">
    <source>
        <dbReference type="EMBL" id="AFI85208.1"/>
    </source>
</evidence>
<dbReference type="Pfam" id="PF07963">
    <property type="entry name" value="N_methyl"/>
    <property type="match status" value="1"/>
</dbReference>
<organism evidence="2 3">
    <name type="scientific">Methylophaga nitratireducenticrescens</name>
    <dbReference type="NCBI Taxonomy" id="754476"/>
    <lineage>
        <taxon>Bacteria</taxon>
        <taxon>Pseudomonadati</taxon>
        <taxon>Pseudomonadota</taxon>
        <taxon>Gammaproteobacteria</taxon>
        <taxon>Thiotrichales</taxon>
        <taxon>Piscirickettsiaceae</taxon>
        <taxon>Methylophaga</taxon>
    </lineage>
</organism>
<keyword evidence="1" id="KW-0472">Membrane</keyword>